<reference evidence="4 5" key="1">
    <citation type="journal article" date="2014" name="Appl. Environ. Microbiol.">
        <title>Comparative Genome Analysis of 'Candidatus Methanoplasma termitum' Indicates a New Mode of Energy Metabolism in the Seventh Order of Methanogens.</title>
        <authorList>
            <person name="Lang K."/>
            <person name="Schuldes J."/>
            <person name="Klingl A."/>
            <person name="Poehlein A."/>
            <person name="Daniel R."/>
            <person name="Brune A."/>
        </authorList>
    </citation>
    <scope>NUCLEOTIDE SEQUENCE [LARGE SCALE GENOMIC DNA]</scope>
    <source>
        <strain evidence="5">Mpt1</strain>
    </source>
</reference>
<dbReference type="NCBIfam" id="TIGR03270">
    <property type="entry name" value="methan_mark_4"/>
    <property type="match status" value="1"/>
</dbReference>
<sequence length="249" mass="27195">MFTVKNLLQRDLPDVKVGIGSGTDSGHVEKSVRAMNNKNVRIYKDPVKLVDDLFTGKIDAAVRGDMSSSKLLHILKERAGVDQIERVVIMEPPGGHAFFMVPVGIDEGSTVKEKHVMAVRAIELMKSLGSGTRIAVMSGGRKDDKGRNQFVDMTLREAEELTVLLKKEGYDAYNAEILIESAVEEADLIIAPDGIAGNLIFRTLHFIGGAVAMGAPVLNIDKVFVDTSRVKTDYIDSIILAMILAEEKK</sequence>
<evidence type="ECO:0000256" key="1">
    <source>
        <dbReference type="ARBA" id="ARBA00009125"/>
    </source>
</evidence>
<keyword evidence="5" id="KW-1185">Reference proteome</keyword>
<evidence type="ECO:0000256" key="2">
    <source>
        <dbReference type="ARBA" id="ARBA00022603"/>
    </source>
</evidence>
<comment type="similarity">
    <text evidence="1">Belongs to the MtxX family.</text>
</comment>
<organism evidence="4 5">
    <name type="scientific">Candidatus Methanoplasma termitum</name>
    <dbReference type="NCBI Taxonomy" id="1577791"/>
    <lineage>
        <taxon>Archaea</taxon>
        <taxon>Methanobacteriati</taxon>
        <taxon>Thermoplasmatota</taxon>
        <taxon>Thermoplasmata</taxon>
        <taxon>Methanomassiliicoccales</taxon>
        <taxon>Methanomassiliicoccaceae</taxon>
        <taxon>Candidatus Methanoplasma</taxon>
    </lineage>
</organism>
<evidence type="ECO:0000256" key="3">
    <source>
        <dbReference type="ARBA" id="ARBA00022679"/>
    </source>
</evidence>
<dbReference type="GeneID" id="24817851"/>
<proteinExistence type="inferred from homology"/>
<dbReference type="GO" id="GO:0032259">
    <property type="term" value="P:methylation"/>
    <property type="evidence" value="ECO:0007669"/>
    <property type="project" value="UniProtKB-KW"/>
</dbReference>
<dbReference type="KEGG" id="mear:Mpt1_c01760"/>
<dbReference type="AlphaFoldDB" id="A0A0A7LCS1"/>
<keyword evidence="2" id="KW-0489">Methyltransferase</keyword>
<dbReference type="HOGENOM" id="CLU_086562_0_0_2"/>
<dbReference type="Proteomes" id="UP000030787">
    <property type="component" value="Chromosome"/>
</dbReference>
<accession>A0A0A7LCS1</accession>
<gene>
    <name evidence="4" type="ORF">Mpt1_c01760</name>
</gene>
<dbReference type="SUPFAM" id="SSF53659">
    <property type="entry name" value="Isocitrate/Isopropylmalate dehydrogenase-like"/>
    <property type="match status" value="1"/>
</dbReference>
<dbReference type="EMBL" id="CP010070">
    <property type="protein sequence ID" value="AIZ56077.1"/>
    <property type="molecule type" value="Genomic_DNA"/>
</dbReference>
<keyword evidence="3" id="KW-0808">Transferase</keyword>
<dbReference type="Gene3D" id="3.40.718.10">
    <property type="entry name" value="Isopropylmalate Dehydrogenase"/>
    <property type="match status" value="1"/>
</dbReference>
<dbReference type="InterPro" id="IPR016764">
    <property type="entry name" value="MeTrfase_MtxX_xsu"/>
</dbReference>
<dbReference type="GO" id="GO:0008168">
    <property type="term" value="F:methyltransferase activity"/>
    <property type="evidence" value="ECO:0007669"/>
    <property type="project" value="UniProtKB-KW"/>
</dbReference>
<evidence type="ECO:0000313" key="5">
    <source>
        <dbReference type="Proteomes" id="UP000030787"/>
    </source>
</evidence>
<evidence type="ECO:0000313" key="4">
    <source>
        <dbReference type="EMBL" id="AIZ56077.1"/>
    </source>
</evidence>
<protein>
    <submittedName>
        <fullName evidence="4">Uncharacterized protein</fullName>
    </submittedName>
</protein>
<name>A0A0A7LCS1_9ARCH</name>
<dbReference type="RefSeq" id="WP_048111409.1">
    <property type="nucleotide sequence ID" value="NZ_CP010070.1"/>
</dbReference>
<dbReference type="STRING" id="1577791.Mpt1_c01760"/>